<dbReference type="HOGENOM" id="CLU_000579_0_0_3"/>
<reference evidence="3 4" key="1">
    <citation type="submission" date="2008-07" db="EMBL/GenBank/DDBJ databases">
        <authorList>
            <person name="Tandeau de Marsac N."/>
            <person name="Ferriera S."/>
            <person name="Johnson J."/>
            <person name="Kravitz S."/>
            <person name="Beeson K."/>
            <person name="Sutton G."/>
            <person name="Rogers Y.-H."/>
            <person name="Friedman R."/>
            <person name="Frazier M."/>
            <person name="Venter J.C."/>
        </authorList>
    </citation>
    <scope>NUCLEOTIDE SEQUENCE [LARGE SCALE GENOMIC DNA]</scope>
    <source>
        <strain evidence="3 4">PCC 7420</strain>
    </source>
</reference>
<keyword evidence="2" id="KW-0472">Membrane</keyword>
<feature type="region of interest" description="Disordered" evidence="1">
    <location>
        <begin position="182"/>
        <end position="203"/>
    </location>
</feature>
<sequence length="1717" mass="186727">MSIPKKLAKVIQTLYRESIKTAQALPKRLMTWLLRNLMILRHRSHLTRAGFILPTVTMVILVVALLTTAIVFRSFDRAKNASNVRVNEAVLKAATPAIDRAKAKLDELFTDPTLPRATPSEEALANVFTQKKTKYTLGDEERLEIEGEGDPVWRFPVDTNNDGKFDSFTYYGIFFKTPLDEQASARDPEEMEARTPPMDEGTTNKQCTELLATSASLVGGRGYYKVGSKLKKSIFVYTATVPITDLTGLDQDTYQEFPGGNKGFSALEYQQDRARIPLSNNAVVYEDDLAITPGQGTTFNLNGRIMTNGNLLIGNDANANNPTINLYLVSSAKSCFYQEENSKILVGGNVGIGAPDGPERSAGANVHTFEEGVAAAGTPPGTEGLGTGNKSVTNNPQEITSNNLAYAQRIDHLVNNTTGGDPDEVANRSAGTSRDKALENYFLERTRRVPFVEVSLGGAQTLQDPTGSGDELRPVDTWILPFDKTNNNTSNNSLSLKFNGDFLDPPATEPETQQSLGKEKRLGDRLLVGNALPTKWWNGDSFAGEETEQPVLKSGNPVFWDEPDDEPRFRTTQMRTLSDLGDTDRNGFWERKAAQQPTQPLEGIGGLRVVTGAGLYVDDNSITGDIPGYPRNNPTKDSGTLESYLPVPSWDLRFVDPGDSDPNRIHVSDLTATLGDTPIIVWPDTMPMSGGEGDLTGNNGGAGMVTSDFDQKGDLLMRASVVYHYGSGAGTNPAEEDGNKNQTPIACVSSYYDPTDAITAQNDPTVIGNWANPLATQQADFPAGRTGKSNNGIVYTYSSVNGIPESRLTRQARLVYPDGRLVNEPLLKALNTPGPDRLWADYAAIHAAKCAEGILRGVASVDSSGTIPHGAIYETTLLDARQLKAIHQQLPQYLGSNPDYDLEIEDRQPSEVRVTVLDLQKLRTTRATASASGPSPEFLLPNSGIIYASRDDALPDLSHDPTNLTDIDTRERFSPVDFKLDPTRRPNGIMLRNGTILARQDQSNSFILTSPPGAEKGLILASNLPVYVKADLNSEIAGSTETGFNLHQNPSGTLVEEFSDNRLAVAGWTNVTFYNRTTKDPSFACRANDPRLPSCSSGGDLWRPATVLGDSVTLLSSNFRFGFRNEGGYDQRNNMGNAQISLDYSSNLLADLKSIDLDNSDTTAATFNETVLNLDLNRDGDKVDNITVDESNPPLSLVRLFNGFFDNDYGTSYDWVDPATGQPQDLDTVATGTQGSSYLNNYITPIQRRVAFSEYVMEICRQVPVSSCGPNDWVVGFDMNGDGDVNDAVIFDLDRDANVNTTTNLGTAVDPDDNEKAIKAFQLAQALLQANSSITNTTTPTLLENGEVNWATAFTTGGNSASPLDRLGAGTTARPALDSADQRYPRRVAFARNNADQLVTDTVGGNLVYKPMGVGCPLDATATTPTNNGCTYPPNNTRTANVHYGTLTTTNNALWFRTTNNTSGQPNQNESYRPDRPLFYDPPISPLGQPRLVPVLQVHTLTSIPVTNSNALPLEGTGIECLETTNWLQQANPNGEIFNLIAAGGDTPPRPREQNGGLENYVRLLERWAEDTTACGTINTLTAQISGSFIQTKRSAYATAPFLQSLTDPSNPTPLPSRFGYNTSLAAKNTGAAFNRYSRLPYSSQSGGRNAYYTAANRLWGYDVGLLSQLPDLFSQRFTTPPAGEPDEFLREVGRNDPWVEALVDQSCRDTTANDDC</sequence>
<protein>
    <submittedName>
        <fullName evidence="3">Uncharacterized protein</fullName>
    </submittedName>
</protein>
<keyword evidence="4" id="KW-1185">Reference proteome</keyword>
<dbReference type="OrthoDB" id="468482at2"/>
<evidence type="ECO:0000313" key="3">
    <source>
        <dbReference type="EMBL" id="EDX76971.1"/>
    </source>
</evidence>
<feature type="transmembrane region" description="Helical" evidence="2">
    <location>
        <begin position="51"/>
        <end position="72"/>
    </location>
</feature>
<keyword evidence="2" id="KW-0812">Transmembrane</keyword>
<feature type="compositionally biased region" description="Basic and acidic residues" evidence="1">
    <location>
        <begin position="183"/>
        <end position="193"/>
    </location>
</feature>
<dbReference type="NCBIfam" id="NF038301">
    <property type="entry name" value="EPS_HpsA"/>
    <property type="match status" value="1"/>
</dbReference>
<accession>B4VMI5</accession>
<evidence type="ECO:0000256" key="1">
    <source>
        <dbReference type="SAM" id="MobiDB-lite"/>
    </source>
</evidence>
<feature type="region of interest" description="Disordered" evidence="1">
    <location>
        <begin position="540"/>
        <end position="566"/>
    </location>
</feature>
<dbReference type="InterPro" id="IPR049774">
    <property type="entry name" value="EPS_HpsA-like"/>
</dbReference>
<dbReference type="EMBL" id="DS989845">
    <property type="protein sequence ID" value="EDX76971.1"/>
    <property type="molecule type" value="Genomic_DNA"/>
</dbReference>
<keyword evidence="2" id="KW-1133">Transmembrane helix</keyword>
<evidence type="ECO:0000256" key="2">
    <source>
        <dbReference type="SAM" id="Phobius"/>
    </source>
</evidence>
<name>B4VMI5_9CYAN</name>
<dbReference type="STRING" id="118168.MC7420_1974"/>
<gene>
    <name evidence="3" type="ORF">MC7420_1974</name>
</gene>
<proteinExistence type="predicted"/>
<organism evidence="3 4">
    <name type="scientific">Coleofasciculus chthonoplastes PCC 7420</name>
    <dbReference type="NCBI Taxonomy" id="118168"/>
    <lineage>
        <taxon>Bacteria</taxon>
        <taxon>Bacillati</taxon>
        <taxon>Cyanobacteriota</taxon>
        <taxon>Cyanophyceae</taxon>
        <taxon>Coleofasciculales</taxon>
        <taxon>Coleofasciculaceae</taxon>
        <taxon>Coleofasciculus</taxon>
    </lineage>
</organism>
<evidence type="ECO:0000313" key="4">
    <source>
        <dbReference type="Proteomes" id="UP000003835"/>
    </source>
</evidence>
<dbReference type="Proteomes" id="UP000003835">
    <property type="component" value="Unassembled WGS sequence"/>
</dbReference>
<dbReference type="eggNOG" id="ENOG502Z935">
    <property type="taxonomic scope" value="Bacteria"/>
</dbReference>
<dbReference type="RefSeq" id="WP_006099928.1">
    <property type="nucleotide sequence ID" value="NZ_DS989845.1"/>
</dbReference>